<evidence type="ECO:0000256" key="1">
    <source>
        <dbReference type="SAM" id="MobiDB-lite"/>
    </source>
</evidence>
<dbReference type="KEGG" id="mrr:Moror_12212"/>
<proteinExistence type="predicted"/>
<feature type="compositionally biased region" description="Acidic residues" evidence="1">
    <location>
        <begin position="64"/>
        <end position="82"/>
    </location>
</feature>
<feature type="region of interest" description="Disordered" evidence="1">
    <location>
        <begin position="63"/>
        <end position="90"/>
    </location>
</feature>
<evidence type="ECO:0000313" key="2">
    <source>
        <dbReference type="EMBL" id="ESK82356.1"/>
    </source>
</evidence>
<dbReference type="STRING" id="1381753.V2WP77"/>
<accession>V2WP77</accession>
<dbReference type="Proteomes" id="UP000017559">
    <property type="component" value="Unassembled WGS sequence"/>
</dbReference>
<gene>
    <name evidence="2" type="ORF">Moror_12212</name>
</gene>
<protein>
    <submittedName>
        <fullName evidence="2">Uncharacterized protein</fullName>
    </submittedName>
</protein>
<organism evidence="2 3">
    <name type="scientific">Moniliophthora roreri (strain MCA 2997)</name>
    <name type="common">Cocoa frosty pod rot fungus</name>
    <name type="synonym">Crinipellis roreri</name>
    <dbReference type="NCBI Taxonomy" id="1381753"/>
    <lineage>
        <taxon>Eukaryota</taxon>
        <taxon>Fungi</taxon>
        <taxon>Dikarya</taxon>
        <taxon>Basidiomycota</taxon>
        <taxon>Agaricomycotina</taxon>
        <taxon>Agaricomycetes</taxon>
        <taxon>Agaricomycetidae</taxon>
        <taxon>Agaricales</taxon>
        <taxon>Marasmiineae</taxon>
        <taxon>Marasmiaceae</taxon>
        <taxon>Moniliophthora</taxon>
    </lineage>
</organism>
<evidence type="ECO:0000313" key="3">
    <source>
        <dbReference type="Proteomes" id="UP000017559"/>
    </source>
</evidence>
<dbReference type="EMBL" id="AWSO01001960">
    <property type="protein sequence ID" value="ESK82356.1"/>
    <property type="molecule type" value="Genomic_DNA"/>
</dbReference>
<dbReference type="AlphaFoldDB" id="V2WP77"/>
<dbReference type="OrthoDB" id="3232711at2759"/>
<reference evidence="2 3" key="1">
    <citation type="journal article" date="2014" name="BMC Genomics">
        <title>Genome and secretome analysis of the hemibiotrophic fungal pathogen, Moniliophthora roreri, which causes frosty pod rot disease of cacao: mechanisms of the biotrophic and necrotrophic phases.</title>
        <authorList>
            <person name="Meinhardt L.W."/>
            <person name="Costa G.G.L."/>
            <person name="Thomazella D.P.T."/>
            <person name="Teixeira P.J.P.L."/>
            <person name="Carazzolle M.F."/>
            <person name="Schuster S.C."/>
            <person name="Carlson J.E."/>
            <person name="Guiltinan M.J."/>
            <person name="Mieczkowski P."/>
            <person name="Farmer A."/>
            <person name="Ramaraj T."/>
            <person name="Crozier J."/>
            <person name="Davis R.E."/>
            <person name="Shao J."/>
            <person name="Melnick R.L."/>
            <person name="Pereira G.A.G."/>
            <person name="Bailey B.A."/>
        </authorList>
    </citation>
    <scope>NUCLEOTIDE SEQUENCE [LARGE SCALE GENOMIC DNA]</scope>
    <source>
        <strain evidence="2 3">MCA 2997</strain>
    </source>
</reference>
<keyword evidence="3" id="KW-1185">Reference proteome</keyword>
<name>V2WP77_MONRO</name>
<sequence length="249" mass="28643">MSQKSTYMHKDIKMHGKQCDSFREGMLIKFPGESSMLWTFDAWKILKTRLLLQAEELIGGAVQESDEEWDSSNGEDIEEAPENAESQWKHKQDELVKKTGEGFRGTLWIWWAVDGGGFALDESLYNKLCVEWAKSYARLRQWKEEVMLVEEEMHRTLMSLFWTSSQWTAHAKQNRFSGAYGEGAASYAYRQAALFQHLHGRFQDMWKHSSSIGAESDRLEDEEGDAEVVIHTKDHGQDSEYVAGSEDDA</sequence>
<comment type="caution">
    <text evidence="2">The sequence shown here is derived from an EMBL/GenBank/DDBJ whole genome shotgun (WGS) entry which is preliminary data.</text>
</comment>
<dbReference type="HOGENOM" id="CLU_1116001_0_0_1"/>